<dbReference type="GO" id="GO:0010133">
    <property type="term" value="P:L-proline catabolic process to L-glutamate"/>
    <property type="evidence" value="ECO:0007669"/>
    <property type="project" value="TreeGrafter"/>
</dbReference>
<name>A0A7E5VGQ5_TRINI</name>
<dbReference type="Pfam" id="PF00171">
    <property type="entry name" value="Aldedh"/>
    <property type="match status" value="1"/>
</dbReference>
<dbReference type="AlphaFoldDB" id="A0A7E5VGQ5"/>
<accession>A0A7E5VGQ5</accession>
<keyword evidence="5" id="KW-1185">Reference proteome</keyword>
<evidence type="ECO:0000313" key="6">
    <source>
        <dbReference type="RefSeq" id="XP_026727490.1"/>
    </source>
</evidence>
<reference evidence="6 7" key="1">
    <citation type="submission" date="2025-04" db="UniProtKB">
        <authorList>
            <consortium name="RefSeq"/>
        </authorList>
    </citation>
    <scope>IDENTIFICATION</scope>
</reference>
<dbReference type="InterPro" id="IPR016162">
    <property type="entry name" value="Ald_DH_N"/>
</dbReference>
<dbReference type="InterPro" id="IPR016163">
    <property type="entry name" value="Ald_DH_C"/>
</dbReference>
<dbReference type="RefSeq" id="XP_026727490.1">
    <property type="nucleotide sequence ID" value="XM_026871689.1"/>
</dbReference>
<evidence type="ECO:0000259" key="4">
    <source>
        <dbReference type="Pfam" id="PF00171"/>
    </source>
</evidence>
<keyword evidence="1" id="KW-0560">Oxidoreductase</keyword>
<feature type="compositionally biased region" description="Low complexity" evidence="3">
    <location>
        <begin position="177"/>
        <end position="188"/>
    </location>
</feature>
<evidence type="ECO:0000256" key="2">
    <source>
        <dbReference type="ARBA" id="ARBA00023027"/>
    </source>
</evidence>
<dbReference type="KEGG" id="tnl:113493700"/>
<proteinExistence type="predicted"/>
<feature type="domain" description="Aldehyde dehydrogenase" evidence="4">
    <location>
        <begin position="2"/>
        <end position="195"/>
    </location>
</feature>
<dbReference type="RefSeq" id="XP_026727491.1">
    <property type="nucleotide sequence ID" value="XM_026871690.1"/>
</dbReference>
<organism evidence="5 6">
    <name type="scientific">Trichoplusia ni</name>
    <name type="common">Cabbage looper</name>
    <dbReference type="NCBI Taxonomy" id="7111"/>
    <lineage>
        <taxon>Eukaryota</taxon>
        <taxon>Metazoa</taxon>
        <taxon>Ecdysozoa</taxon>
        <taxon>Arthropoda</taxon>
        <taxon>Hexapoda</taxon>
        <taxon>Insecta</taxon>
        <taxon>Pterygota</taxon>
        <taxon>Neoptera</taxon>
        <taxon>Endopterygota</taxon>
        <taxon>Lepidoptera</taxon>
        <taxon>Glossata</taxon>
        <taxon>Ditrysia</taxon>
        <taxon>Noctuoidea</taxon>
        <taxon>Noctuidae</taxon>
        <taxon>Plusiinae</taxon>
        <taxon>Trichoplusia</taxon>
    </lineage>
</organism>
<dbReference type="PANTHER" id="PTHR42862">
    <property type="entry name" value="DELTA-1-PYRROLINE-5-CARBOXYLATE DEHYDROGENASE 1, ISOFORM A-RELATED"/>
    <property type="match status" value="1"/>
</dbReference>
<dbReference type="InterPro" id="IPR050485">
    <property type="entry name" value="Proline_metab_enzyme"/>
</dbReference>
<evidence type="ECO:0000313" key="5">
    <source>
        <dbReference type="Proteomes" id="UP000322000"/>
    </source>
</evidence>
<dbReference type="GO" id="GO:0003842">
    <property type="term" value="F:L-glutamate gamma-semialdehyde dehydrogenase activity"/>
    <property type="evidence" value="ECO:0007669"/>
    <property type="project" value="TreeGrafter"/>
</dbReference>
<dbReference type="GeneID" id="113493700"/>
<protein>
    <submittedName>
        <fullName evidence="6 7">Delta-1-pyrroline-5-carboxylate dehydrogenase, mitochondrial-like isoform X1</fullName>
    </submittedName>
</protein>
<keyword evidence="2" id="KW-0520">NAD</keyword>
<evidence type="ECO:0000313" key="7">
    <source>
        <dbReference type="RefSeq" id="XP_026727491.1"/>
    </source>
</evidence>
<dbReference type="PANTHER" id="PTHR42862:SF1">
    <property type="entry name" value="DELTA-1-PYRROLINE-5-CARBOXYLATE DEHYDROGENASE 2, ISOFORM A-RELATED"/>
    <property type="match status" value="1"/>
</dbReference>
<evidence type="ECO:0000256" key="1">
    <source>
        <dbReference type="ARBA" id="ARBA00023002"/>
    </source>
</evidence>
<dbReference type="InterPro" id="IPR015590">
    <property type="entry name" value="Aldehyde_DH_dom"/>
</dbReference>
<dbReference type="InterPro" id="IPR016161">
    <property type="entry name" value="Ald_DH/histidinol_DH"/>
</dbReference>
<feature type="region of interest" description="Disordered" evidence="3">
    <location>
        <begin position="169"/>
        <end position="188"/>
    </location>
</feature>
<dbReference type="OrthoDB" id="310895at2759"/>
<sequence>MAGQKSSSCSRVFVAESLMPRFIELLAQVVQSLVVCHPLDYRCFMSAVVSQDAYDKACGVLQRAGADPGVRRVCGGRADPEVGYFVEPTVYVVREPAHELLCNEIRGPLLTVCSFPDNDPDSLVWAMAQSPYATSGSIFARDREWTRWAVSALRDLSATLYVNDRCSEELPGQQSVGGTRKSSSGGAKAGSISYLLQFATERSLRESLSASTDVTYSYMDEMPPSYMVK</sequence>
<dbReference type="GO" id="GO:0005759">
    <property type="term" value="C:mitochondrial matrix"/>
    <property type="evidence" value="ECO:0007669"/>
    <property type="project" value="TreeGrafter"/>
</dbReference>
<dbReference type="Gene3D" id="3.40.309.10">
    <property type="entry name" value="Aldehyde Dehydrogenase, Chain A, domain 2"/>
    <property type="match status" value="1"/>
</dbReference>
<dbReference type="Proteomes" id="UP000322000">
    <property type="component" value="Chromosome 5"/>
</dbReference>
<evidence type="ECO:0000256" key="3">
    <source>
        <dbReference type="SAM" id="MobiDB-lite"/>
    </source>
</evidence>
<dbReference type="SUPFAM" id="SSF53720">
    <property type="entry name" value="ALDH-like"/>
    <property type="match status" value="1"/>
</dbReference>
<dbReference type="Gene3D" id="3.40.605.10">
    <property type="entry name" value="Aldehyde Dehydrogenase, Chain A, domain 1"/>
    <property type="match status" value="1"/>
</dbReference>
<gene>
    <name evidence="6 7" type="primary">LOC113493700</name>
</gene>